<feature type="compositionally biased region" description="Polar residues" evidence="8">
    <location>
        <begin position="1"/>
        <end position="18"/>
    </location>
</feature>
<dbReference type="InterPro" id="IPR008271">
    <property type="entry name" value="Ser/Thr_kinase_AS"/>
</dbReference>
<dbReference type="InterPro" id="IPR011009">
    <property type="entry name" value="Kinase-like_dom_sf"/>
</dbReference>
<evidence type="ECO:0000256" key="2">
    <source>
        <dbReference type="ARBA" id="ARBA00022679"/>
    </source>
</evidence>
<gene>
    <name evidence="10" type="ORF">IE077_001410</name>
</gene>
<organism evidence="10 11">
    <name type="scientific">Cardiosporidium cionae</name>
    <dbReference type="NCBI Taxonomy" id="476202"/>
    <lineage>
        <taxon>Eukaryota</taxon>
        <taxon>Sar</taxon>
        <taxon>Alveolata</taxon>
        <taxon>Apicomplexa</taxon>
        <taxon>Aconoidasida</taxon>
        <taxon>Nephromycida</taxon>
        <taxon>Cardiosporidium</taxon>
    </lineage>
</organism>
<feature type="region of interest" description="Disordered" evidence="8">
    <location>
        <begin position="1"/>
        <end position="58"/>
    </location>
</feature>
<dbReference type="GO" id="GO:0016301">
    <property type="term" value="F:kinase activity"/>
    <property type="evidence" value="ECO:0007669"/>
    <property type="project" value="UniProtKB-KW"/>
</dbReference>
<keyword evidence="1 7" id="KW-0723">Serine/threonine-protein kinase</keyword>
<evidence type="ECO:0000256" key="5">
    <source>
        <dbReference type="ARBA" id="ARBA00022840"/>
    </source>
</evidence>
<evidence type="ECO:0000313" key="11">
    <source>
        <dbReference type="Proteomes" id="UP000823046"/>
    </source>
</evidence>
<proteinExistence type="inferred from homology"/>
<name>A0ABQ7J5C7_9APIC</name>
<evidence type="ECO:0000313" key="10">
    <source>
        <dbReference type="EMBL" id="KAF8819211.1"/>
    </source>
</evidence>
<evidence type="ECO:0000259" key="9">
    <source>
        <dbReference type="PROSITE" id="PS50011"/>
    </source>
</evidence>
<dbReference type="SUPFAM" id="SSF56112">
    <property type="entry name" value="Protein kinase-like (PK-like)"/>
    <property type="match status" value="1"/>
</dbReference>
<comment type="similarity">
    <text evidence="7">Belongs to the protein kinase superfamily.</text>
</comment>
<feature type="domain" description="Protein kinase" evidence="9">
    <location>
        <begin position="101"/>
        <end position="396"/>
    </location>
</feature>
<dbReference type="Proteomes" id="UP000823046">
    <property type="component" value="Unassembled WGS sequence"/>
</dbReference>
<dbReference type="Gene3D" id="3.30.200.20">
    <property type="entry name" value="Phosphorylase Kinase, domain 1"/>
    <property type="match status" value="1"/>
</dbReference>
<keyword evidence="5 6" id="KW-0067">ATP-binding</keyword>
<keyword evidence="3 6" id="KW-0547">Nucleotide-binding</keyword>
<comment type="caution">
    <text evidence="10">The sequence shown here is derived from an EMBL/GenBank/DDBJ whole genome shotgun (WGS) entry which is preliminary data.</text>
</comment>
<evidence type="ECO:0000256" key="3">
    <source>
        <dbReference type="ARBA" id="ARBA00022741"/>
    </source>
</evidence>
<dbReference type="PANTHER" id="PTHR24350">
    <property type="entry name" value="SERINE/THREONINE-PROTEIN KINASE IAL-RELATED"/>
    <property type="match status" value="1"/>
</dbReference>
<keyword evidence="2" id="KW-0808">Transferase</keyword>
<dbReference type="PROSITE" id="PS00107">
    <property type="entry name" value="PROTEIN_KINASE_ATP"/>
    <property type="match status" value="1"/>
</dbReference>
<dbReference type="Pfam" id="PF00069">
    <property type="entry name" value="Pkinase"/>
    <property type="match status" value="1"/>
</dbReference>
<accession>A0ABQ7J5C7</accession>
<sequence length="453" mass="51553">MGSPSESHCLDTSKSSTHQEFRPMAPPSPLSKTAKRSNKFVFKSPHPQSQLNESNHSKELEFDLELSSSMPFLAETPQLASSKDVAIKNSMHAYQWTLKDFDIGGYLGDGAHGTVFLARERRTGFICVLKCITKSHLIRANQEALLKKEVELQAHLKHPHIAWITRTHSLLSVLCNSVYTWFDTPSCVFLVMEYCYNGDLFHYLENHGPFDEKTVSRMLFEITWAIRTCHDKRIAHLDVKPENVLLNHKGECKLADFGLSAHIGSKQKRQGLHIHRGTLDYWSPEQCAHAMGSSTLFGEFNQKTDIWTLGILSFELMFSHPPFGSTEGNEFSDQNTTKRAVMTRIQTYHWSRVGIEKRFLNISKMSSVYKDFLDMCLDKNPDNRPTAEEVLMHEFIAKYNQDRLCHPSFMNQPRGGQLADSSSASPINHLGFNDQRGAFLTPRPLENLGYLAK</sequence>
<dbReference type="InterPro" id="IPR000719">
    <property type="entry name" value="Prot_kinase_dom"/>
</dbReference>
<evidence type="ECO:0000256" key="1">
    <source>
        <dbReference type="ARBA" id="ARBA00022527"/>
    </source>
</evidence>
<feature type="binding site" evidence="6">
    <location>
        <position position="130"/>
    </location>
    <ligand>
        <name>ATP</name>
        <dbReference type="ChEBI" id="CHEBI:30616"/>
    </ligand>
</feature>
<evidence type="ECO:0000256" key="8">
    <source>
        <dbReference type="SAM" id="MobiDB-lite"/>
    </source>
</evidence>
<dbReference type="PROSITE" id="PS50011">
    <property type="entry name" value="PROTEIN_KINASE_DOM"/>
    <property type="match status" value="1"/>
</dbReference>
<dbReference type="PROSITE" id="PS00108">
    <property type="entry name" value="PROTEIN_KINASE_ST"/>
    <property type="match status" value="1"/>
</dbReference>
<protein>
    <submittedName>
        <fullName evidence="10">PEK kinase</fullName>
    </submittedName>
</protein>
<keyword evidence="4 10" id="KW-0418">Kinase</keyword>
<dbReference type="EMBL" id="JADAQX010000888">
    <property type="protein sequence ID" value="KAF8819211.1"/>
    <property type="molecule type" value="Genomic_DNA"/>
</dbReference>
<evidence type="ECO:0000256" key="7">
    <source>
        <dbReference type="RuleBase" id="RU000304"/>
    </source>
</evidence>
<evidence type="ECO:0000256" key="6">
    <source>
        <dbReference type="PROSITE-ProRule" id="PRU10141"/>
    </source>
</evidence>
<dbReference type="InterPro" id="IPR030616">
    <property type="entry name" value="Aur-like"/>
</dbReference>
<reference evidence="10 11" key="1">
    <citation type="journal article" date="2020" name="bioRxiv">
        <title>Metabolic contributions of an alphaproteobacterial endosymbiont in the apicomplexan Cardiosporidium cionae.</title>
        <authorList>
            <person name="Hunter E.S."/>
            <person name="Paight C.J."/>
            <person name="Lane C.E."/>
        </authorList>
    </citation>
    <scope>NUCLEOTIDE SEQUENCE [LARGE SCALE GENOMIC DNA]</scope>
    <source>
        <strain evidence="10">ESH_2018</strain>
    </source>
</reference>
<evidence type="ECO:0000256" key="4">
    <source>
        <dbReference type="ARBA" id="ARBA00022777"/>
    </source>
</evidence>
<keyword evidence="11" id="KW-1185">Reference proteome</keyword>
<dbReference type="InterPro" id="IPR017441">
    <property type="entry name" value="Protein_kinase_ATP_BS"/>
</dbReference>
<dbReference type="Gene3D" id="1.10.510.10">
    <property type="entry name" value="Transferase(Phosphotransferase) domain 1"/>
    <property type="match status" value="1"/>
</dbReference>
<dbReference type="SMART" id="SM00220">
    <property type="entry name" value="S_TKc"/>
    <property type="match status" value="1"/>
</dbReference>